<keyword evidence="4" id="KW-1185">Reference proteome</keyword>
<evidence type="ECO:0000259" key="1">
    <source>
        <dbReference type="Pfam" id="PF00501"/>
    </source>
</evidence>
<evidence type="ECO:0000259" key="2">
    <source>
        <dbReference type="Pfam" id="PF13193"/>
    </source>
</evidence>
<dbReference type="InterPro" id="IPR045851">
    <property type="entry name" value="AMP-bd_C_sf"/>
</dbReference>
<dbReference type="InterPro" id="IPR020845">
    <property type="entry name" value="AMP-binding_CS"/>
</dbReference>
<dbReference type="Proteomes" id="UP000216752">
    <property type="component" value="Chromosome"/>
</dbReference>
<keyword evidence="3" id="KW-0436">Ligase</keyword>
<feature type="domain" description="AMP-binding enzyme C-terminal" evidence="2">
    <location>
        <begin position="408"/>
        <end position="483"/>
    </location>
</feature>
<gene>
    <name evidence="3" type="primary">lcfB_2</name>
    <name evidence="3" type="ORF">SPSIL_015870</name>
</gene>
<dbReference type="EC" id="6.2.1.3" evidence="3"/>
<dbReference type="InterPro" id="IPR025110">
    <property type="entry name" value="AMP-bd_C"/>
</dbReference>
<dbReference type="InterPro" id="IPR042099">
    <property type="entry name" value="ANL_N_sf"/>
</dbReference>
<name>A0ABZ3IIE7_9FIRM</name>
<dbReference type="EMBL" id="CP155573">
    <property type="protein sequence ID" value="XFO65462.1"/>
    <property type="molecule type" value="Genomic_DNA"/>
</dbReference>
<dbReference type="Pfam" id="PF00501">
    <property type="entry name" value="AMP-binding"/>
    <property type="match status" value="1"/>
</dbReference>
<protein>
    <submittedName>
        <fullName evidence="3">Long-chain-fatty-acid--CoA ligase</fullName>
        <ecNumber evidence="3">6.2.1.3</ecNumber>
    </submittedName>
</protein>
<dbReference type="GO" id="GO:0004467">
    <property type="term" value="F:long-chain fatty acid-CoA ligase activity"/>
    <property type="evidence" value="ECO:0007669"/>
    <property type="project" value="UniProtKB-EC"/>
</dbReference>
<proteinExistence type="predicted"/>
<dbReference type="Gene3D" id="3.30.300.30">
    <property type="match status" value="1"/>
</dbReference>
<dbReference type="InterPro" id="IPR000873">
    <property type="entry name" value="AMP-dep_synth/lig_dom"/>
</dbReference>
<dbReference type="Pfam" id="PF13193">
    <property type="entry name" value="AMP-binding_C"/>
    <property type="match status" value="1"/>
</dbReference>
<evidence type="ECO:0000313" key="4">
    <source>
        <dbReference type="Proteomes" id="UP000216752"/>
    </source>
</evidence>
<feature type="domain" description="AMP-dependent synthetase/ligase" evidence="1">
    <location>
        <begin position="14"/>
        <end position="358"/>
    </location>
</feature>
<dbReference type="NCBIfam" id="NF004837">
    <property type="entry name" value="PRK06187.1"/>
    <property type="match status" value="1"/>
</dbReference>
<evidence type="ECO:0000313" key="3">
    <source>
        <dbReference type="EMBL" id="XFO65462.1"/>
    </source>
</evidence>
<dbReference type="PANTHER" id="PTHR24096">
    <property type="entry name" value="LONG-CHAIN-FATTY-ACID--COA LIGASE"/>
    <property type="match status" value="1"/>
</dbReference>
<reference evidence="3" key="1">
    <citation type="submission" date="2024-05" db="EMBL/GenBank/DDBJ databases">
        <title>Isolation and characterization of Sporomusa carbonis sp. nov., a carboxydotrophic hydrogenogen in the genus of Sporomusa isolated from a charcoal burning pile.</title>
        <authorList>
            <person name="Boeer T."/>
            <person name="Rosenbaum F."/>
            <person name="Eysell L."/>
            <person name="Mueller V."/>
            <person name="Daniel R."/>
            <person name="Poehlein A."/>
        </authorList>
    </citation>
    <scope>NUCLEOTIDE SEQUENCE [LARGE SCALE GENOMIC DNA]</scope>
    <source>
        <strain evidence="3">DSM 10669</strain>
    </source>
</reference>
<organism evidence="3 4">
    <name type="scientific">Sporomusa silvacetica DSM 10669</name>
    <dbReference type="NCBI Taxonomy" id="1123289"/>
    <lineage>
        <taxon>Bacteria</taxon>
        <taxon>Bacillati</taxon>
        <taxon>Bacillota</taxon>
        <taxon>Negativicutes</taxon>
        <taxon>Selenomonadales</taxon>
        <taxon>Sporomusaceae</taxon>
        <taxon>Sporomusa</taxon>
    </lineage>
</organism>
<sequence>MQLLFVHDLILKGTVDSPAFAGKDKVSYGELQEQVRKYRNYFYSLGIRTGENVGLFSHNSVEFVYCYMAIVSLGAIVVPINFQLTVRETTFIVKDAKMSHLITRERLAIDSELKQQGYTQEVTQLVIADIKLVVEQEAFSTAPALAAGFDENQSCVIIYTSGTTGIPKGAVLSHKNLVSDAVAFRGMLPVAATDNVLCVLPMYHCFSWTCAVLVSLLCGASITILEAFAPKETIAAIKDYKVTVVYGVPPMYNFFVRVGQGQDFSGVRHFISGGASLPEKIAQQFSDKYGQKIIEGYGLSEASPVVALNPVLKPKYCSIGKALPGVEVRVADPNGQTLPPGMVGELVVRGPIVMKGYFNLPAETATTLKDGWLYTGDLAYQDSEGYFFVVDRLKDLIISNGENIYPREIEELLYAYPGIIEASVIGVADELRGQVARAFIVLAEGQRFDKKAVREYLHANIAAYKIPRDFQVVDALPKNQTGKILKRVLREHVG</sequence>
<accession>A0ABZ3IIE7</accession>
<dbReference type="Gene3D" id="3.40.50.12780">
    <property type="entry name" value="N-terminal domain of ligase-like"/>
    <property type="match status" value="1"/>
</dbReference>
<dbReference type="SUPFAM" id="SSF56801">
    <property type="entry name" value="Acetyl-CoA synthetase-like"/>
    <property type="match status" value="1"/>
</dbReference>
<dbReference type="PROSITE" id="PS00455">
    <property type="entry name" value="AMP_BINDING"/>
    <property type="match status" value="1"/>
</dbReference>